<accession>A0ABT6WV85</accession>
<dbReference type="Proteomes" id="UP001241758">
    <property type="component" value="Unassembled WGS sequence"/>
</dbReference>
<keyword evidence="1" id="KW-0472">Membrane</keyword>
<evidence type="ECO:0000256" key="1">
    <source>
        <dbReference type="SAM" id="Phobius"/>
    </source>
</evidence>
<dbReference type="EMBL" id="JASCTH010000027">
    <property type="protein sequence ID" value="MDI6103667.1"/>
    <property type="molecule type" value="Genomic_DNA"/>
</dbReference>
<evidence type="ECO:0000313" key="2">
    <source>
        <dbReference type="EMBL" id="MDI6103667.1"/>
    </source>
</evidence>
<name>A0ABT6WV85_9ACTN</name>
<reference evidence="2 3" key="1">
    <citation type="submission" date="2023-05" db="EMBL/GenBank/DDBJ databases">
        <title>Actinoplanes sp. NEAU-A12 genome sequencing.</title>
        <authorList>
            <person name="Wang Z.-S."/>
        </authorList>
    </citation>
    <scope>NUCLEOTIDE SEQUENCE [LARGE SCALE GENOMIC DNA]</scope>
    <source>
        <strain evidence="2 3">NEAU-A12</strain>
    </source>
</reference>
<evidence type="ECO:0000313" key="3">
    <source>
        <dbReference type="Proteomes" id="UP001241758"/>
    </source>
</evidence>
<feature type="transmembrane region" description="Helical" evidence="1">
    <location>
        <begin position="51"/>
        <end position="71"/>
    </location>
</feature>
<feature type="transmembrane region" description="Helical" evidence="1">
    <location>
        <begin position="12"/>
        <end position="31"/>
    </location>
</feature>
<gene>
    <name evidence="2" type="ORF">QLQ12_34145</name>
</gene>
<proteinExistence type="predicted"/>
<organism evidence="2 3">
    <name type="scientific">Actinoplanes sandaracinus</name>
    <dbReference type="NCBI Taxonomy" id="3045177"/>
    <lineage>
        <taxon>Bacteria</taxon>
        <taxon>Bacillati</taxon>
        <taxon>Actinomycetota</taxon>
        <taxon>Actinomycetes</taxon>
        <taxon>Micromonosporales</taxon>
        <taxon>Micromonosporaceae</taxon>
        <taxon>Actinoplanes</taxon>
    </lineage>
</organism>
<keyword evidence="3" id="KW-1185">Reference proteome</keyword>
<feature type="transmembrane region" description="Helical" evidence="1">
    <location>
        <begin position="78"/>
        <end position="99"/>
    </location>
</feature>
<keyword evidence="1" id="KW-0812">Transmembrane</keyword>
<sequence>MNKDEQGFRVTASAFGRTMWVVAAAIPFSRLAAGAETEWMENLSADGVGSVYATAGIWALFLLAFLPIMLWRFPRARLAATAGWALSLLPAAGLFAWGYSLLYCSGCVVID</sequence>
<comment type="caution">
    <text evidence="2">The sequence shown here is derived from an EMBL/GenBank/DDBJ whole genome shotgun (WGS) entry which is preliminary data.</text>
</comment>
<protein>
    <submittedName>
        <fullName evidence="2">Uncharacterized protein</fullName>
    </submittedName>
</protein>
<keyword evidence="1" id="KW-1133">Transmembrane helix</keyword>
<dbReference type="RefSeq" id="WP_282764877.1">
    <property type="nucleotide sequence ID" value="NZ_JASCTH010000027.1"/>
</dbReference>